<dbReference type="PROSITE" id="PS51767">
    <property type="entry name" value="PEPTIDASE_A1"/>
    <property type="match status" value="1"/>
</dbReference>
<evidence type="ECO:0000256" key="8">
    <source>
        <dbReference type="ARBA" id="ARBA00022622"/>
    </source>
</evidence>
<feature type="domain" description="Peptidase A1" evidence="23">
    <location>
        <begin position="68"/>
        <end position="395"/>
    </location>
</feature>
<dbReference type="FunFam" id="2.40.70.10:FF:000068">
    <property type="entry name" value="Aspartic-type endopeptidase (OpsB)"/>
    <property type="match status" value="1"/>
</dbReference>
<evidence type="ECO:0000313" key="25">
    <source>
        <dbReference type="Proteomes" id="UP000631181"/>
    </source>
</evidence>
<keyword evidence="10 22" id="KW-0732">Signal</keyword>
<evidence type="ECO:0000313" key="24">
    <source>
        <dbReference type="EMBL" id="KAF7714118.1"/>
    </source>
</evidence>
<evidence type="ECO:0000256" key="2">
    <source>
        <dbReference type="ARBA" id="ARBA00002983"/>
    </source>
</evidence>
<dbReference type="GO" id="GO:0098552">
    <property type="term" value="C:side of membrane"/>
    <property type="evidence" value="ECO:0007669"/>
    <property type="project" value="UniProtKB-KW"/>
</dbReference>
<reference evidence="24" key="1">
    <citation type="journal article" date="2020" name="Front. Microbiol.">
        <title>Gene regulatory networks of Penicillium echinulatum 2HH and Penicillium oxalicum 114-2 inferred by a computational biology approach.</title>
        <authorList>
            <person name="Lenz A.R."/>
            <person name="Galan-Vasquez E."/>
            <person name="Balbinot E."/>
            <person name="De Abreu F.P."/>
            <person name="De Oliveira N.S."/>
            <person name="Da Rosa L.O."/>
            <person name="De Avila E Silva S."/>
            <person name="Camassola M."/>
            <person name="Dillon A.J.P."/>
            <person name="Perez-Rueda E."/>
        </authorList>
    </citation>
    <scope>NUCLEOTIDE SEQUENCE</scope>
    <source>
        <strain evidence="24">S1M29</strain>
    </source>
</reference>
<dbReference type="SUPFAM" id="SSF50630">
    <property type="entry name" value="Acid proteases"/>
    <property type="match status" value="1"/>
</dbReference>
<dbReference type="EMBL" id="WIWV01000095">
    <property type="protein sequence ID" value="KAF7714118.1"/>
    <property type="molecule type" value="Genomic_DNA"/>
</dbReference>
<evidence type="ECO:0000256" key="12">
    <source>
        <dbReference type="ARBA" id="ARBA00022801"/>
    </source>
</evidence>
<dbReference type="AlphaFoldDB" id="A0A8J8W0A3"/>
<comment type="subunit">
    <text evidence="5">Monomer.</text>
</comment>
<evidence type="ECO:0000256" key="4">
    <source>
        <dbReference type="ARBA" id="ARBA00007447"/>
    </source>
</evidence>
<dbReference type="PANTHER" id="PTHR47966:SF65">
    <property type="entry name" value="ASPARTIC-TYPE ENDOPEPTIDASE"/>
    <property type="match status" value="1"/>
</dbReference>
<sequence length="489" mass="51384">MKYSWWCAASLAAPAWAKLTLVPRDAPAVVEMSTERNRISNPVARDQARRTKRDNSVQVTLDNEQTLYFANVSLGTPKQDLRMVIDTGSSDLWVNAPNSTLCENKKNQCQISGTYDGSSSSTYKYVNPYFNITYADGSQAAGEYASDTLHIGGATLKDFEFGIGYISSSPEGVLGIGYSTNEAIVQTSHPTYNNLPKAMVDSGLIKSNAYSLWLNDLDANTGSILFGGVNTKKYHGPLQTLPIEPIRGTYAEFIIALTGVAMTNSSGTTTYNTQALPSAVLLDSGSSLSYLPNDIVRLLYNDLDVALDQSGNGYLPCRLASEDIKVSFTFTSPTIEVSMSELLLDVGNGLTFNNGDRACAFGIAPAGNSIAVLGDTFLRSVYVVYDLANHEISLAKTNFNSTEDHIVEIGTGTNAVPSATAVSNPVTSVAGEGGGGPRIGGPHSGTGVFSAATAAATTTSKGGAVARPTAMPGQLAALGMVGAGALLVL</sequence>
<dbReference type="Pfam" id="PF00026">
    <property type="entry name" value="Asp"/>
    <property type="match status" value="1"/>
</dbReference>
<organism evidence="24 25">
    <name type="scientific">Penicillium ucsense</name>
    <dbReference type="NCBI Taxonomy" id="2839758"/>
    <lineage>
        <taxon>Eukaryota</taxon>
        <taxon>Fungi</taxon>
        <taxon>Dikarya</taxon>
        <taxon>Ascomycota</taxon>
        <taxon>Pezizomycotina</taxon>
        <taxon>Eurotiomycetes</taxon>
        <taxon>Eurotiomycetidae</taxon>
        <taxon>Eurotiales</taxon>
        <taxon>Aspergillaceae</taxon>
        <taxon>Penicillium</taxon>
    </lineage>
</organism>
<dbReference type="FunFam" id="2.40.70.10:FF:000011">
    <property type="entry name" value="Aspartic protease"/>
    <property type="match status" value="1"/>
</dbReference>
<evidence type="ECO:0000256" key="3">
    <source>
        <dbReference type="ARBA" id="ARBA00004609"/>
    </source>
</evidence>
<keyword evidence="11 21" id="KW-0064">Aspartyl protease</keyword>
<evidence type="ECO:0000256" key="1">
    <source>
        <dbReference type="ARBA" id="ARBA00000043"/>
    </source>
</evidence>
<evidence type="ECO:0000256" key="5">
    <source>
        <dbReference type="ARBA" id="ARBA00011245"/>
    </source>
</evidence>
<name>A0A8J8W0A3_9EURO</name>
<feature type="disulfide bond" evidence="20">
    <location>
        <begin position="317"/>
        <end position="359"/>
    </location>
</feature>
<evidence type="ECO:0000256" key="22">
    <source>
        <dbReference type="SAM" id="SignalP"/>
    </source>
</evidence>
<evidence type="ECO:0000256" key="20">
    <source>
        <dbReference type="PIRSR" id="PIRSR601461-2"/>
    </source>
</evidence>
<dbReference type="InterPro" id="IPR001969">
    <property type="entry name" value="Aspartic_peptidase_AS"/>
</dbReference>
<evidence type="ECO:0000256" key="11">
    <source>
        <dbReference type="ARBA" id="ARBA00022750"/>
    </source>
</evidence>
<keyword evidence="8" id="KW-0336">GPI-anchor</keyword>
<evidence type="ECO:0000256" key="10">
    <source>
        <dbReference type="ARBA" id="ARBA00022729"/>
    </source>
</evidence>
<evidence type="ECO:0000256" key="21">
    <source>
        <dbReference type="RuleBase" id="RU000454"/>
    </source>
</evidence>
<evidence type="ECO:0000256" key="7">
    <source>
        <dbReference type="ARBA" id="ARBA00022475"/>
    </source>
</evidence>
<comment type="caution">
    <text evidence="24">The sequence shown here is derived from an EMBL/GenBank/DDBJ whole genome shotgun (WGS) entry which is preliminary data.</text>
</comment>
<evidence type="ECO:0000256" key="16">
    <source>
        <dbReference type="ARBA" id="ARBA00023288"/>
    </source>
</evidence>
<keyword evidence="15" id="KW-0325">Glycoprotein</keyword>
<feature type="chain" id="PRO_5035280461" description="Probable aspartic-type endopeptidase OPSB" evidence="22">
    <location>
        <begin position="18"/>
        <end position="489"/>
    </location>
</feature>
<dbReference type="Gene3D" id="2.40.70.10">
    <property type="entry name" value="Acid Proteases"/>
    <property type="match status" value="2"/>
</dbReference>
<keyword evidence="14" id="KW-0865">Zymogen</keyword>
<keyword evidence="20" id="KW-1015">Disulfide bond</keyword>
<evidence type="ECO:0000256" key="18">
    <source>
        <dbReference type="ARBA" id="ARBA00068059"/>
    </source>
</evidence>
<keyword evidence="12 21" id="KW-0378">Hydrolase</keyword>
<comment type="subcellular location">
    <subcellularLocation>
        <location evidence="3">Cell membrane</location>
        <topology evidence="3">Lipid-anchor</topology>
        <topology evidence="3">GPI-anchor</topology>
    </subcellularLocation>
</comment>
<dbReference type="Proteomes" id="UP000631181">
    <property type="component" value="Unassembled WGS sequence"/>
</dbReference>
<dbReference type="PRINTS" id="PR00792">
    <property type="entry name" value="PEPSIN"/>
</dbReference>
<comment type="catalytic activity">
    <reaction evidence="1">
        <text>Hydrolysis of proteins with broad specificity similar to that of pepsin A, preferring hydrophobic residues at P1 and P1', but also cleaving 20-Gly-|-Glu-21 in the B chain of insulin. Clots milk, and activates trypsinogen.</text>
        <dbReference type="EC" id="3.4.23.20"/>
    </reaction>
</comment>
<evidence type="ECO:0000256" key="19">
    <source>
        <dbReference type="PIRSR" id="PIRSR601461-1"/>
    </source>
</evidence>
<evidence type="ECO:0000256" key="17">
    <source>
        <dbReference type="ARBA" id="ARBA00067536"/>
    </source>
</evidence>
<evidence type="ECO:0000256" key="14">
    <source>
        <dbReference type="ARBA" id="ARBA00023145"/>
    </source>
</evidence>
<comment type="function">
    <text evidence="2">Secreted aspartic endopeptidase that allows assimilation of proteinaceous substrates. The scissile peptide bond is attacked by a nucleophilic water molecule activated by two aspartic residues in the active site. Shows a broad primary substrate specificity. Favors hydrophobic residues at the P1 and P1' positions, but can also activate trypsinogen and hydrolyze the B chain of insulin between positions 'Gly-20' and 'Glu-21'.</text>
</comment>
<evidence type="ECO:0000256" key="9">
    <source>
        <dbReference type="ARBA" id="ARBA00022670"/>
    </source>
</evidence>
<keyword evidence="16" id="KW-0449">Lipoprotein</keyword>
<evidence type="ECO:0000256" key="15">
    <source>
        <dbReference type="ARBA" id="ARBA00023180"/>
    </source>
</evidence>
<proteinExistence type="inferred from homology"/>
<dbReference type="CDD" id="cd05474">
    <property type="entry name" value="SAP_like"/>
    <property type="match status" value="1"/>
</dbReference>
<keyword evidence="7" id="KW-1003">Cell membrane</keyword>
<dbReference type="InterPro" id="IPR001461">
    <property type="entry name" value="Aspartic_peptidase_A1"/>
</dbReference>
<dbReference type="PANTHER" id="PTHR47966">
    <property type="entry name" value="BETA-SITE APP-CLEAVING ENZYME, ISOFORM A-RELATED"/>
    <property type="match status" value="1"/>
</dbReference>
<evidence type="ECO:0000256" key="13">
    <source>
        <dbReference type="ARBA" id="ARBA00023136"/>
    </source>
</evidence>
<evidence type="ECO:0000256" key="6">
    <source>
        <dbReference type="ARBA" id="ARBA00013206"/>
    </source>
</evidence>
<gene>
    <name evidence="24" type="ORF">PECM_008799</name>
</gene>
<protein>
    <recommendedName>
        <fullName evidence="18">Probable aspartic-type endopeptidase OPSB</fullName>
        <ecNumber evidence="6">3.4.23.20</ecNumber>
    </recommendedName>
    <alternativeName>
        <fullName evidence="17">Probable aspartic-type endopeptidase opsB</fullName>
    </alternativeName>
</protein>
<comment type="similarity">
    <text evidence="4 21">Belongs to the peptidase A1 family.</text>
</comment>
<keyword evidence="13" id="KW-0472">Membrane</keyword>
<accession>A0A8J8W0A3</accession>
<dbReference type="InterPro" id="IPR033876">
    <property type="entry name" value="SAP-like"/>
</dbReference>
<feature type="active site" evidence="19">
    <location>
        <position position="86"/>
    </location>
</feature>
<keyword evidence="9 21" id="KW-0645">Protease</keyword>
<dbReference type="GO" id="GO:0004190">
    <property type="term" value="F:aspartic-type endopeptidase activity"/>
    <property type="evidence" value="ECO:0007669"/>
    <property type="project" value="UniProtKB-KW"/>
</dbReference>
<dbReference type="InterPro" id="IPR021109">
    <property type="entry name" value="Peptidase_aspartic_dom_sf"/>
</dbReference>
<keyword evidence="25" id="KW-1185">Reference proteome</keyword>
<dbReference type="OrthoDB" id="771136at2759"/>
<dbReference type="GO" id="GO:0005886">
    <property type="term" value="C:plasma membrane"/>
    <property type="evidence" value="ECO:0007669"/>
    <property type="project" value="UniProtKB-SubCell"/>
</dbReference>
<feature type="signal peptide" evidence="22">
    <location>
        <begin position="1"/>
        <end position="17"/>
    </location>
</feature>
<dbReference type="EC" id="3.4.23.20" evidence="6"/>
<dbReference type="InterPro" id="IPR033121">
    <property type="entry name" value="PEPTIDASE_A1"/>
</dbReference>
<dbReference type="PROSITE" id="PS00141">
    <property type="entry name" value="ASP_PROTEASE"/>
    <property type="match status" value="1"/>
</dbReference>
<evidence type="ECO:0000259" key="23">
    <source>
        <dbReference type="PROSITE" id="PS51767"/>
    </source>
</evidence>
<feature type="active site" evidence="19">
    <location>
        <position position="283"/>
    </location>
</feature>
<dbReference type="GO" id="GO:0006508">
    <property type="term" value="P:proteolysis"/>
    <property type="evidence" value="ECO:0007669"/>
    <property type="project" value="UniProtKB-KW"/>
</dbReference>